<evidence type="ECO:0000256" key="8">
    <source>
        <dbReference type="ARBA" id="ARBA00022692"/>
    </source>
</evidence>
<dbReference type="EC" id="2.7.10.2" evidence="4"/>
<evidence type="ECO:0000256" key="9">
    <source>
        <dbReference type="ARBA" id="ARBA00022741"/>
    </source>
</evidence>
<proteinExistence type="inferred from homology"/>
<dbReference type="InterPro" id="IPR003856">
    <property type="entry name" value="LPS_length_determ_N"/>
</dbReference>
<keyword evidence="8 17" id="KW-0812">Transmembrane</keyword>
<comment type="subcellular location">
    <subcellularLocation>
        <location evidence="1">Cell inner membrane</location>
        <topology evidence="1">Multi-pass membrane protein</topology>
    </subcellularLocation>
</comment>
<evidence type="ECO:0000256" key="13">
    <source>
        <dbReference type="ARBA" id="ARBA00023136"/>
    </source>
</evidence>
<dbReference type="AlphaFoldDB" id="A0A6G9ANV0"/>
<dbReference type="NCBIfam" id="TIGR01007">
    <property type="entry name" value="eps_fam"/>
    <property type="match status" value="1"/>
</dbReference>
<dbReference type="Gene3D" id="3.40.50.300">
    <property type="entry name" value="P-loop containing nucleotide triphosphate hydrolases"/>
    <property type="match status" value="1"/>
</dbReference>
<feature type="domain" description="AAA" evidence="19">
    <location>
        <begin position="578"/>
        <end position="721"/>
    </location>
</feature>
<evidence type="ECO:0000256" key="4">
    <source>
        <dbReference type="ARBA" id="ARBA00011903"/>
    </source>
</evidence>
<evidence type="ECO:0000259" key="18">
    <source>
        <dbReference type="Pfam" id="PF02706"/>
    </source>
</evidence>
<dbReference type="FunFam" id="3.40.50.300:FF:000527">
    <property type="entry name" value="Tyrosine-protein kinase etk"/>
    <property type="match status" value="1"/>
</dbReference>
<dbReference type="PANTHER" id="PTHR32309">
    <property type="entry name" value="TYROSINE-PROTEIN KINASE"/>
    <property type="match status" value="1"/>
</dbReference>
<gene>
    <name evidence="21" type="ORF">G8759_15320</name>
</gene>
<dbReference type="InterPro" id="IPR050445">
    <property type="entry name" value="Bact_polysacc_biosynth/exp"/>
</dbReference>
<keyword evidence="6" id="KW-0997">Cell inner membrane</keyword>
<dbReference type="InterPro" id="IPR025669">
    <property type="entry name" value="AAA_dom"/>
</dbReference>
<feature type="domain" description="Tyrosine-protein kinase G-rich" evidence="20">
    <location>
        <begin position="432"/>
        <end position="510"/>
    </location>
</feature>
<evidence type="ECO:0000256" key="2">
    <source>
        <dbReference type="ARBA" id="ARBA00007316"/>
    </source>
</evidence>
<keyword evidence="12 17" id="KW-1133">Transmembrane helix</keyword>
<feature type="domain" description="Polysaccharide chain length determinant N-terminal" evidence="18">
    <location>
        <begin position="27"/>
        <end position="105"/>
    </location>
</feature>
<dbReference type="Pfam" id="PF13614">
    <property type="entry name" value="AAA_31"/>
    <property type="match status" value="1"/>
</dbReference>
<evidence type="ECO:0000256" key="17">
    <source>
        <dbReference type="SAM" id="Phobius"/>
    </source>
</evidence>
<keyword evidence="11" id="KW-0067">ATP-binding</keyword>
<dbReference type="GO" id="GO:0042802">
    <property type="term" value="F:identical protein binding"/>
    <property type="evidence" value="ECO:0007669"/>
    <property type="project" value="UniProtKB-ARBA"/>
</dbReference>
<dbReference type="Pfam" id="PF02706">
    <property type="entry name" value="Wzz"/>
    <property type="match status" value="1"/>
</dbReference>
<dbReference type="SUPFAM" id="SSF52540">
    <property type="entry name" value="P-loop containing nucleoside triphosphate hydrolases"/>
    <property type="match status" value="1"/>
</dbReference>
<dbReference type="InterPro" id="IPR005702">
    <property type="entry name" value="Wzc-like_C"/>
</dbReference>
<evidence type="ECO:0000256" key="6">
    <source>
        <dbReference type="ARBA" id="ARBA00022519"/>
    </source>
</evidence>
<keyword evidence="16" id="KW-0175">Coiled coil</keyword>
<evidence type="ECO:0000256" key="14">
    <source>
        <dbReference type="ARBA" id="ARBA00023137"/>
    </source>
</evidence>
<evidence type="ECO:0000313" key="21">
    <source>
        <dbReference type="EMBL" id="QIP13883.1"/>
    </source>
</evidence>
<organism evidence="21 22">
    <name type="scientific">Spirosoma aureum</name>
    <dbReference type="NCBI Taxonomy" id="2692134"/>
    <lineage>
        <taxon>Bacteria</taxon>
        <taxon>Pseudomonadati</taxon>
        <taxon>Bacteroidota</taxon>
        <taxon>Cytophagia</taxon>
        <taxon>Cytophagales</taxon>
        <taxon>Cytophagaceae</taxon>
        <taxon>Spirosoma</taxon>
    </lineage>
</organism>
<dbReference type="GO" id="GO:0004715">
    <property type="term" value="F:non-membrane spanning protein tyrosine kinase activity"/>
    <property type="evidence" value="ECO:0007669"/>
    <property type="project" value="UniProtKB-EC"/>
</dbReference>
<accession>A0A6G9ANV0</accession>
<dbReference type="KEGG" id="spib:G8759_15320"/>
<dbReference type="GO" id="GO:0005886">
    <property type="term" value="C:plasma membrane"/>
    <property type="evidence" value="ECO:0007669"/>
    <property type="project" value="UniProtKB-SubCell"/>
</dbReference>
<evidence type="ECO:0000313" key="22">
    <source>
        <dbReference type="Proteomes" id="UP000501802"/>
    </source>
</evidence>
<dbReference type="InterPro" id="IPR032807">
    <property type="entry name" value="GNVR"/>
</dbReference>
<reference evidence="21 22" key="1">
    <citation type="submission" date="2020-03" db="EMBL/GenBank/DDBJ databases">
        <authorList>
            <person name="Kim M.K."/>
        </authorList>
    </citation>
    <scope>NUCLEOTIDE SEQUENCE [LARGE SCALE GENOMIC DNA]</scope>
    <source>
        <strain evidence="21 22">BT328</strain>
    </source>
</reference>
<keyword evidence="14" id="KW-0829">Tyrosine-protein kinase</keyword>
<evidence type="ECO:0000259" key="19">
    <source>
        <dbReference type="Pfam" id="PF13614"/>
    </source>
</evidence>
<keyword evidence="22" id="KW-1185">Reference proteome</keyword>
<keyword evidence="9" id="KW-0547">Nucleotide-binding</keyword>
<evidence type="ECO:0000256" key="3">
    <source>
        <dbReference type="ARBA" id="ARBA00008883"/>
    </source>
</evidence>
<dbReference type="EMBL" id="CP050063">
    <property type="protein sequence ID" value="QIP13883.1"/>
    <property type="molecule type" value="Genomic_DNA"/>
</dbReference>
<dbReference type="RefSeq" id="WP_167209387.1">
    <property type="nucleotide sequence ID" value="NZ_CP050063.1"/>
</dbReference>
<comment type="catalytic activity">
    <reaction evidence="15">
        <text>L-tyrosyl-[protein] + ATP = O-phospho-L-tyrosyl-[protein] + ADP + H(+)</text>
        <dbReference type="Rhea" id="RHEA:10596"/>
        <dbReference type="Rhea" id="RHEA-COMP:10136"/>
        <dbReference type="Rhea" id="RHEA-COMP:20101"/>
        <dbReference type="ChEBI" id="CHEBI:15378"/>
        <dbReference type="ChEBI" id="CHEBI:30616"/>
        <dbReference type="ChEBI" id="CHEBI:46858"/>
        <dbReference type="ChEBI" id="CHEBI:61978"/>
        <dbReference type="ChEBI" id="CHEBI:456216"/>
        <dbReference type="EC" id="2.7.10.2"/>
    </reaction>
</comment>
<evidence type="ECO:0000256" key="10">
    <source>
        <dbReference type="ARBA" id="ARBA00022777"/>
    </source>
</evidence>
<evidence type="ECO:0000256" key="5">
    <source>
        <dbReference type="ARBA" id="ARBA00022475"/>
    </source>
</evidence>
<evidence type="ECO:0000256" key="7">
    <source>
        <dbReference type="ARBA" id="ARBA00022679"/>
    </source>
</evidence>
<protein>
    <recommendedName>
        <fullName evidence="4">non-specific protein-tyrosine kinase</fullName>
        <ecNumber evidence="4">2.7.10.2</ecNumber>
    </recommendedName>
</protein>
<dbReference type="GO" id="GO:0005524">
    <property type="term" value="F:ATP binding"/>
    <property type="evidence" value="ECO:0007669"/>
    <property type="project" value="UniProtKB-KW"/>
</dbReference>
<dbReference type="PANTHER" id="PTHR32309:SF13">
    <property type="entry name" value="FERRIC ENTEROBACTIN TRANSPORT PROTEIN FEPE"/>
    <property type="match status" value="1"/>
</dbReference>
<feature type="coiled-coil region" evidence="16">
    <location>
        <begin position="354"/>
        <end position="406"/>
    </location>
</feature>
<dbReference type="Pfam" id="PF13807">
    <property type="entry name" value="GNVR"/>
    <property type="match status" value="1"/>
</dbReference>
<evidence type="ECO:0000256" key="12">
    <source>
        <dbReference type="ARBA" id="ARBA00022989"/>
    </source>
</evidence>
<feature type="coiled-coil region" evidence="16">
    <location>
        <begin position="251"/>
        <end position="292"/>
    </location>
</feature>
<evidence type="ECO:0000256" key="11">
    <source>
        <dbReference type="ARBA" id="ARBA00022840"/>
    </source>
</evidence>
<name>A0A6G9ANV0_9BACT</name>
<comment type="similarity">
    <text evidence="3">Belongs to the etk/wzc family.</text>
</comment>
<evidence type="ECO:0000256" key="16">
    <source>
        <dbReference type="SAM" id="Coils"/>
    </source>
</evidence>
<keyword evidence="10 21" id="KW-0418">Kinase</keyword>
<keyword evidence="13 17" id="KW-0472">Membrane</keyword>
<evidence type="ECO:0000256" key="15">
    <source>
        <dbReference type="ARBA" id="ARBA00051245"/>
    </source>
</evidence>
<comment type="similarity">
    <text evidence="2">Belongs to the CpsD/CapB family.</text>
</comment>
<evidence type="ECO:0000259" key="20">
    <source>
        <dbReference type="Pfam" id="PF13807"/>
    </source>
</evidence>
<dbReference type="CDD" id="cd05387">
    <property type="entry name" value="BY-kinase"/>
    <property type="match status" value="1"/>
</dbReference>
<feature type="transmembrane region" description="Helical" evidence="17">
    <location>
        <begin position="28"/>
        <end position="47"/>
    </location>
</feature>
<dbReference type="Proteomes" id="UP000501802">
    <property type="component" value="Chromosome"/>
</dbReference>
<evidence type="ECO:0000256" key="1">
    <source>
        <dbReference type="ARBA" id="ARBA00004429"/>
    </source>
</evidence>
<keyword evidence="7 21" id="KW-0808">Transferase</keyword>
<keyword evidence="5" id="KW-1003">Cell membrane</keyword>
<dbReference type="InterPro" id="IPR027417">
    <property type="entry name" value="P-loop_NTPase"/>
</dbReference>
<sequence length="784" mass="88805">MNSSEQAFTEEQEEDTNILGYVFKYLRYWYLIVLALAISFTYAYVYLKRFTPIYQVSATLLIKDEKKMNTEVLEKLDMKGTSKLVENEIEVLKSRALIGKVVDNLNLIVSYWTEGKARDLELYTNSPIKLNTTEITDYAYNNPLYIQVGPGKKYQLFDQEQNSLGTFEYSQLVKSQYGKFRVFDKDSLSDSYPVPIRITFQNRDVLINTLTSQLQIALLNYESSLISLGLETSLPKKGKDILTKLLEEYAFATLEDKNREATNTLRFIEERLKLVTAELGDVEENVEQYRRKKGITDLSSEANLFLGKVEDNDAKLNELAIQIKVLEGVEQYLNSTQVGIVAPATMMGITDPILTSYIEQLSQLEIERSKLAQTVQPGNPYLETINNQMRNVKQAIRENLANQKQSLNVTKRSLTDLNTRLEGAISTIPRKEREFVGIKRQANIKEDLYLLLLKTREETAISYASTVTDSRIVDAPFSTGEAVKPNKNNIYLMALLLGLAIPIALITLKETFTNTVRSKREIERKTGLRVFSEISLKAKDDKGEIIDTKSHSFMSEQIRMLRSNMQYLFLDAQEEIGKTVLITSSTSGEGKSFIALNLAASLALLDKKVVILGLDLRKPKIQGYLKISNKTGISSYLIGRLGIADIIQSTDIDNLFVIPSGPTPPNPSELIANGRVKLMIEGLRHSFDYIIIDTPPVGLVTDATLLATLADVCFYVVRYKKTAKLHLKTINDVDKKKIFKSINIIFNAVKLESSPDHAYGYGYGKVDYYDEERKKNWISRLLTK</sequence>